<dbReference type="PANTHER" id="PTHR30629:SF2">
    <property type="entry name" value="PROPHAGE INTEGRASE INTS-RELATED"/>
    <property type="match status" value="1"/>
</dbReference>
<evidence type="ECO:0000256" key="1">
    <source>
        <dbReference type="ARBA" id="ARBA00008857"/>
    </source>
</evidence>
<dbReference type="Gene3D" id="1.10.150.130">
    <property type="match status" value="1"/>
</dbReference>
<keyword evidence="4" id="KW-0233">DNA recombination</keyword>
<dbReference type="AlphaFoldDB" id="A0A975KC24"/>
<accession>A0A975KC24</accession>
<evidence type="ECO:0000256" key="3">
    <source>
        <dbReference type="ARBA" id="ARBA00023125"/>
    </source>
</evidence>
<dbReference type="InterPro" id="IPR004107">
    <property type="entry name" value="Integrase_SAM-like_N"/>
</dbReference>
<dbReference type="RefSeq" id="WP_212610468.1">
    <property type="nucleotide sequence ID" value="NZ_CP073910.1"/>
</dbReference>
<reference evidence="8" key="1">
    <citation type="submission" date="2021-04" db="EMBL/GenBank/DDBJ databases">
        <title>Isolation of p-tert-butylphenol degrading bacteria Sphingobium phenoxybenzoativorans Tas13 from active sludge.</title>
        <authorList>
            <person name="Li Y."/>
        </authorList>
    </citation>
    <scope>NUCLEOTIDE SEQUENCE</scope>
    <source>
        <strain evidence="8">Tas13</strain>
    </source>
</reference>
<comment type="similarity">
    <text evidence="1">Belongs to the 'phage' integrase family.</text>
</comment>
<keyword evidence="2" id="KW-0229">DNA integration</keyword>
<dbReference type="EMBL" id="CP073910">
    <property type="protein sequence ID" value="QUT07297.1"/>
    <property type="molecule type" value="Genomic_DNA"/>
</dbReference>
<dbReference type="GO" id="GO:0003677">
    <property type="term" value="F:DNA binding"/>
    <property type="evidence" value="ECO:0007669"/>
    <property type="project" value="UniProtKB-UniRule"/>
</dbReference>
<gene>
    <name evidence="8" type="ORF">KFK14_07785</name>
</gene>
<dbReference type="Pfam" id="PF02899">
    <property type="entry name" value="Phage_int_SAM_1"/>
    <property type="match status" value="1"/>
</dbReference>
<feature type="domain" description="Tyr recombinase" evidence="6">
    <location>
        <begin position="223"/>
        <end position="416"/>
    </location>
</feature>
<dbReference type="Pfam" id="PF13356">
    <property type="entry name" value="Arm-DNA-bind_3"/>
    <property type="match status" value="1"/>
</dbReference>
<dbReference type="PROSITE" id="PS51900">
    <property type="entry name" value="CB"/>
    <property type="match status" value="1"/>
</dbReference>
<dbReference type="PANTHER" id="PTHR30629">
    <property type="entry name" value="PROPHAGE INTEGRASE"/>
    <property type="match status" value="1"/>
</dbReference>
<evidence type="ECO:0000259" key="7">
    <source>
        <dbReference type="PROSITE" id="PS51900"/>
    </source>
</evidence>
<dbReference type="InterPro" id="IPR025166">
    <property type="entry name" value="Integrase_DNA_bind_dom"/>
</dbReference>
<dbReference type="GO" id="GO:0006310">
    <property type="term" value="P:DNA recombination"/>
    <property type="evidence" value="ECO:0007669"/>
    <property type="project" value="UniProtKB-KW"/>
</dbReference>
<keyword evidence="9" id="KW-1185">Reference proteome</keyword>
<name>A0A975KC24_9SPHN</name>
<dbReference type="KEGG" id="spph:KFK14_07785"/>
<dbReference type="SUPFAM" id="SSF56349">
    <property type="entry name" value="DNA breaking-rejoining enzymes"/>
    <property type="match status" value="1"/>
</dbReference>
<protein>
    <submittedName>
        <fullName evidence="8">Integrase family protein</fullName>
    </submittedName>
</protein>
<dbReference type="InterPro" id="IPR010998">
    <property type="entry name" value="Integrase_recombinase_N"/>
</dbReference>
<evidence type="ECO:0000256" key="5">
    <source>
        <dbReference type="PROSITE-ProRule" id="PRU01248"/>
    </source>
</evidence>
<dbReference type="Gene3D" id="3.30.160.390">
    <property type="entry name" value="Integrase, DNA-binding domain"/>
    <property type="match status" value="1"/>
</dbReference>
<dbReference type="InterPro" id="IPR044068">
    <property type="entry name" value="CB"/>
</dbReference>
<evidence type="ECO:0000256" key="2">
    <source>
        <dbReference type="ARBA" id="ARBA00022908"/>
    </source>
</evidence>
<evidence type="ECO:0000313" key="8">
    <source>
        <dbReference type="EMBL" id="QUT07297.1"/>
    </source>
</evidence>
<feature type="domain" description="Core-binding (CB)" evidence="7">
    <location>
        <begin position="108"/>
        <end position="193"/>
    </location>
</feature>
<dbReference type="InterPro" id="IPR013762">
    <property type="entry name" value="Integrase-like_cat_sf"/>
</dbReference>
<dbReference type="InterPro" id="IPR011010">
    <property type="entry name" value="DNA_brk_join_enz"/>
</dbReference>
<dbReference type="GO" id="GO:0015074">
    <property type="term" value="P:DNA integration"/>
    <property type="evidence" value="ECO:0007669"/>
    <property type="project" value="UniProtKB-KW"/>
</dbReference>
<dbReference type="InterPro" id="IPR038488">
    <property type="entry name" value="Integrase_DNA-bd_sf"/>
</dbReference>
<dbReference type="PROSITE" id="PS51898">
    <property type="entry name" value="TYR_RECOMBINASE"/>
    <property type="match status" value="1"/>
</dbReference>
<dbReference type="InterPro" id="IPR050808">
    <property type="entry name" value="Phage_Integrase"/>
</dbReference>
<proteinExistence type="inferred from homology"/>
<evidence type="ECO:0000259" key="6">
    <source>
        <dbReference type="PROSITE" id="PS51898"/>
    </source>
</evidence>
<dbReference type="Pfam" id="PF00589">
    <property type="entry name" value="Phage_integrase"/>
    <property type="match status" value="1"/>
</dbReference>
<evidence type="ECO:0000313" key="9">
    <source>
        <dbReference type="Proteomes" id="UP000681425"/>
    </source>
</evidence>
<dbReference type="Gene3D" id="1.10.443.10">
    <property type="entry name" value="Intergrase catalytic core"/>
    <property type="match status" value="1"/>
</dbReference>
<organism evidence="8 9">
    <name type="scientific">Sphingobium phenoxybenzoativorans</name>
    <dbReference type="NCBI Taxonomy" id="1592790"/>
    <lineage>
        <taxon>Bacteria</taxon>
        <taxon>Pseudomonadati</taxon>
        <taxon>Pseudomonadota</taxon>
        <taxon>Alphaproteobacteria</taxon>
        <taxon>Sphingomonadales</taxon>
        <taxon>Sphingomonadaceae</taxon>
        <taxon>Sphingobium</taxon>
    </lineage>
</organism>
<dbReference type="Proteomes" id="UP000681425">
    <property type="component" value="Chromosome"/>
</dbReference>
<sequence length="441" mass="49654">MPKMKLTKTNIDRVRKPGTGTVIYVDTETKGFGLRVTASGAASFIVQRMIAGQSKERRITIGEYGVFTVDQARTVAEEYIRTMKMGIDPIEVKKAEIAKRAEDELLAVSLQEVLESYVARPGKLKASTAAEYRRHVEKVFASWKDKPIASITRDMVQDRHREIAEKGLEGKKAAPASANAAFVTLRILFRYAMDEYVRADGEPVIERNPVTALKNHWAETGDRTERYIDKAKVGAVWNKLQEDRADPRSRDALAGIDLTIFLLLTGARRDEAAALTWDRVVIDDHNPSESRWHLINRKRGKPIWLPLSSQAVALLKSRPRRTLEDGTESPFVFPSWGKTGRIMDARATMETVGEIAGQHLSLHDLRRTFTNICIRECRVGKFETDLLTGHKPPKNDTTSNNYFDLTNLQWLHKEVQQIGDWIEQQGLIAAAGNVVALPKRA</sequence>
<keyword evidence="3 5" id="KW-0238">DNA-binding</keyword>
<dbReference type="InterPro" id="IPR002104">
    <property type="entry name" value="Integrase_catalytic"/>
</dbReference>
<evidence type="ECO:0000256" key="4">
    <source>
        <dbReference type="ARBA" id="ARBA00023172"/>
    </source>
</evidence>